<dbReference type="InterPro" id="IPR001345">
    <property type="entry name" value="PG/BPGM_mutase_AS"/>
</dbReference>
<dbReference type="GO" id="GO:0045820">
    <property type="term" value="P:negative regulation of glycolytic process"/>
    <property type="evidence" value="ECO:0007669"/>
    <property type="project" value="TreeGrafter"/>
</dbReference>
<feature type="binding site" evidence="3">
    <location>
        <begin position="8"/>
        <end position="15"/>
    </location>
    <ligand>
        <name>substrate</name>
    </ligand>
</feature>
<reference evidence="4 5" key="1">
    <citation type="journal article" date="2014" name="Int. J. Syst. Evol. Microbiol.">
        <title>Description of Galbitalea soli gen. nov., sp. nov., and Frondihabitans sucicola sp. nov.</title>
        <authorList>
            <person name="Kim S.J."/>
            <person name="Lim J.M."/>
            <person name="Ahn J.H."/>
            <person name="Weon H.Y."/>
            <person name="Hamada M."/>
            <person name="Suzuki K."/>
            <person name="Ahn T.Y."/>
            <person name="Kwon S.W."/>
        </authorList>
    </citation>
    <scope>NUCLEOTIDE SEQUENCE [LARGE SCALE GENOMIC DNA]</scope>
    <source>
        <strain evidence="4 5">NBRC 108727</strain>
    </source>
</reference>
<name>A0A7C9PLB2_9MICO</name>
<evidence type="ECO:0000313" key="5">
    <source>
        <dbReference type="Proteomes" id="UP000479756"/>
    </source>
</evidence>
<evidence type="ECO:0000256" key="1">
    <source>
        <dbReference type="ARBA" id="ARBA00022801"/>
    </source>
</evidence>
<dbReference type="GO" id="GO:0043456">
    <property type="term" value="P:regulation of pentose-phosphate shunt"/>
    <property type="evidence" value="ECO:0007669"/>
    <property type="project" value="TreeGrafter"/>
</dbReference>
<dbReference type="Proteomes" id="UP000479756">
    <property type="component" value="Unassembled WGS sequence"/>
</dbReference>
<dbReference type="EMBL" id="JAAGWZ010000001">
    <property type="protein sequence ID" value="NEM90132.1"/>
    <property type="molecule type" value="Genomic_DNA"/>
</dbReference>
<proteinExistence type="predicted"/>
<gene>
    <name evidence="4" type="ORF">G3T37_02030</name>
</gene>
<dbReference type="PANTHER" id="PTHR46517">
    <property type="entry name" value="FRUCTOSE-2,6-BISPHOSPHATASE TIGAR"/>
    <property type="match status" value="1"/>
</dbReference>
<feature type="binding site" evidence="3">
    <location>
        <begin position="83"/>
        <end position="86"/>
    </location>
    <ligand>
        <name>substrate</name>
    </ligand>
</feature>
<protein>
    <submittedName>
        <fullName evidence="4">Histidine phosphatase family protein</fullName>
    </submittedName>
</protein>
<evidence type="ECO:0000256" key="2">
    <source>
        <dbReference type="PIRSR" id="PIRSR613078-1"/>
    </source>
</evidence>
<accession>A0A7C9PLB2</accession>
<dbReference type="InterPro" id="IPR013078">
    <property type="entry name" value="His_Pase_superF_clade-1"/>
</dbReference>
<dbReference type="SUPFAM" id="SSF53254">
    <property type="entry name" value="Phosphoglycerate mutase-like"/>
    <property type="match status" value="1"/>
</dbReference>
<dbReference type="AlphaFoldDB" id="A0A7C9PLB2"/>
<dbReference type="SMART" id="SM00855">
    <property type="entry name" value="PGAM"/>
    <property type="match status" value="1"/>
</dbReference>
<dbReference type="CDD" id="cd07067">
    <property type="entry name" value="HP_PGM_like"/>
    <property type="match status" value="1"/>
</dbReference>
<evidence type="ECO:0000256" key="3">
    <source>
        <dbReference type="PIRSR" id="PIRSR613078-2"/>
    </source>
</evidence>
<dbReference type="PANTHER" id="PTHR46517:SF1">
    <property type="entry name" value="FRUCTOSE-2,6-BISPHOSPHATASE TIGAR"/>
    <property type="match status" value="1"/>
</dbReference>
<keyword evidence="5" id="KW-1185">Reference proteome</keyword>
<dbReference type="Gene3D" id="3.40.50.1240">
    <property type="entry name" value="Phosphoglycerate mutase-like"/>
    <property type="match status" value="1"/>
</dbReference>
<dbReference type="Pfam" id="PF00300">
    <property type="entry name" value="His_Phos_1"/>
    <property type="match status" value="1"/>
</dbReference>
<keyword evidence="1" id="KW-0378">Hydrolase</keyword>
<sequence length="210" mass="22544">MTSLYLVRHGETDWNAARRIQGRTDIPLNDTGRAQALATGRLLATREWDGIYASPLSRARETAEIIAAQIALPAPGIIDAIAERNYGEAEGLGFHEVDAIYAGDVPGRESHEEVVERALPALTELAAAHPGEAIVVVTHGGVIRAVLNHLTPDVNHGPIANGSIHSVRMTEGEFRLVEFNDPLDALAAETATGALDLQNAIERREDTTAH</sequence>
<feature type="binding site" evidence="3">
    <location>
        <position position="58"/>
    </location>
    <ligand>
        <name>substrate</name>
    </ligand>
</feature>
<feature type="active site" description="Tele-phosphohistidine intermediate" evidence="2">
    <location>
        <position position="9"/>
    </location>
</feature>
<evidence type="ECO:0000313" key="4">
    <source>
        <dbReference type="EMBL" id="NEM90132.1"/>
    </source>
</evidence>
<dbReference type="GO" id="GO:0005829">
    <property type="term" value="C:cytosol"/>
    <property type="evidence" value="ECO:0007669"/>
    <property type="project" value="TreeGrafter"/>
</dbReference>
<dbReference type="GO" id="GO:0004331">
    <property type="term" value="F:fructose-2,6-bisphosphate 2-phosphatase activity"/>
    <property type="evidence" value="ECO:0007669"/>
    <property type="project" value="TreeGrafter"/>
</dbReference>
<feature type="active site" description="Proton donor/acceptor" evidence="2">
    <location>
        <position position="83"/>
    </location>
</feature>
<organism evidence="4 5">
    <name type="scientific">Galbitalea soli</name>
    <dbReference type="NCBI Taxonomy" id="1268042"/>
    <lineage>
        <taxon>Bacteria</taxon>
        <taxon>Bacillati</taxon>
        <taxon>Actinomycetota</taxon>
        <taxon>Actinomycetes</taxon>
        <taxon>Micrococcales</taxon>
        <taxon>Microbacteriaceae</taxon>
        <taxon>Galbitalea</taxon>
    </lineage>
</organism>
<dbReference type="InterPro" id="IPR051695">
    <property type="entry name" value="Phosphoglycerate_Mutase"/>
</dbReference>
<dbReference type="RefSeq" id="WP_163471806.1">
    <property type="nucleotide sequence ID" value="NZ_JAAGWZ010000001.1"/>
</dbReference>
<dbReference type="PROSITE" id="PS00175">
    <property type="entry name" value="PG_MUTASE"/>
    <property type="match status" value="1"/>
</dbReference>
<comment type="caution">
    <text evidence="4">The sequence shown here is derived from an EMBL/GenBank/DDBJ whole genome shotgun (WGS) entry which is preliminary data.</text>
</comment>
<dbReference type="InterPro" id="IPR029033">
    <property type="entry name" value="His_PPase_superfam"/>
</dbReference>